<proteinExistence type="predicted"/>
<accession>A0AA40ERP1</accession>
<evidence type="ECO:0000256" key="1">
    <source>
        <dbReference type="SAM" id="Phobius"/>
    </source>
</evidence>
<dbReference type="AlphaFoldDB" id="A0AA40ERP1"/>
<keyword evidence="1" id="KW-1133">Transmembrane helix</keyword>
<evidence type="ECO:0000313" key="3">
    <source>
        <dbReference type="Proteomes" id="UP001172159"/>
    </source>
</evidence>
<evidence type="ECO:0000313" key="2">
    <source>
        <dbReference type="EMBL" id="KAK0744288.1"/>
    </source>
</evidence>
<dbReference type="Proteomes" id="UP001172159">
    <property type="component" value="Unassembled WGS sequence"/>
</dbReference>
<feature type="transmembrane region" description="Helical" evidence="1">
    <location>
        <begin position="12"/>
        <end position="30"/>
    </location>
</feature>
<reference evidence="2" key="1">
    <citation type="submission" date="2023-06" db="EMBL/GenBank/DDBJ databases">
        <title>Genome-scale phylogeny and comparative genomics of the fungal order Sordariales.</title>
        <authorList>
            <consortium name="Lawrence Berkeley National Laboratory"/>
            <person name="Hensen N."/>
            <person name="Bonometti L."/>
            <person name="Westerberg I."/>
            <person name="Brannstrom I.O."/>
            <person name="Guillou S."/>
            <person name="Cros-Aarteil S."/>
            <person name="Calhoun S."/>
            <person name="Haridas S."/>
            <person name="Kuo A."/>
            <person name="Mondo S."/>
            <person name="Pangilinan J."/>
            <person name="Riley R."/>
            <person name="Labutti K."/>
            <person name="Andreopoulos B."/>
            <person name="Lipzen A."/>
            <person name="Chen C."/>
            <person name="Yanf M."/>
            <person name="Daum C."/>
            <person name="Ng V."/>
            <person name="Clum A."/>
            <person name="Steindorff A."/>
            <person name="Ohm R."/>
            <person name="Martin F."/>
            <person name="Silar P."/>
            <person name="Natvig D."/>
            <person name="Lalanne C."/>
            <person name="Gautier V."/>
            <person name="Ament-Velasquez S.L."/>
            <person name="Kruys A."/>
            <person name="Hutchinson M.I."/>
            <person name="Powell A.J."/>
            <person name="Barry K."/>
            <person name="Miller A.N."/>
            <person name="Grigoriev I.V."/>
            <person name="Debuchy R."/>
            <person name="Gladieux P."/>
            <person name="Thoren M.H."/>
            <person name="Johannesson H."/>
        </authorList>
    </citation>
    <scope>NUCLEOTIDE SEQUENCE</scope>
    <source>
        <strain evidence="2">CBS 540.89</strain>
    </source>
</reference>
<sequence length="172" mass="18278">MGCLLVRQWMGIVLGWTAVVVVLLVVPGFLPYPVLAWPDSTLPPASAIRIPALWVSSGAQSPVHVPLSTLGSLAKTSGTAGLRVGTGARPLPAWPSAPSRGAPCIFAALSFLSVPRSFLRGLPALSLLSPSPRLLGRLSPLLFWPRLLFFFGVIRHDRGGTWCMVLAVLPLL</sequence>
<gene>
    <name evidence="2" type="ORF">B0T21DRAFT_357544</name>
</gene>
<name>A0AA40ERP1_9PEZI</name>
<organism evidence="2 3">
    <name type="scientific">Apiosordaria backusii</name>
    <dbReference type="NCBI Taxonomy" id="314023"/>
    <lineage>
        <taxon>Eukaryota</taxon>
        <taxon>Fungi</taxon>
        <taxon>Dikarya</taxon>
        <taxon>Ascomycota</taxon>
        <taxon>Pezizomycotina</taxon>
        <taxon>Sordariomycetes</taxon>
        <taxon>Sordariomycetidae</taxon>
        <taxon>Sordariales</taxon>
        <taxon>Lasiosphaeriaceae</taxon>
        <taxon>Apiosordaria</taxon>
    </lineage>
</organism>
<keyword evidence="1" id="KW-0812">Transmembrane</keyword>
<comment type="caution">
    <text evidence="2">The sequence shown here is derived from an EMBL/GenBank/DDBJ whole genome shotgun (WGS) entry which is preliminary data.</text>
</comment>
<keyword evidence="3" id="KW-1185">Reference proteome</keyword>
<dbReference type="EMBL" id="JAUKTV010000002">
    <property type="protein sequence ID" value="KAK0744288.1"/>
    <property type="molecule type" value="Genomic_DNA"/>
</dbReference>
<keyword evidence="1" id="KW-0472">Membrane</keyword>
<protein>
    <submittedName>
        <fullName evidence="2">Uncharacterized protein</fullName>
    </submittedName>
</protein>